<dbReference type="PANTHER" id="PTHR42711">
    <property type="entry name" value="ABC TRANSPORTER ATP-BINDING PROTEIN"/>
    <property type="match status" value="1"/>
</dbReference>
<dbReference type="GO" id="GO:0005524">
    <property type="term" value="F:ATP binding"/>
    <property type="evidence" value="ECO:0007669"/>
    <property type="project" value="UniProtKB-KW"/>
</dbReference>
<dbReference type="InterPro" id="IPR003439">
    <property type="entry name" value="ABC_transporter-like_ATP-bd"/>
</dbReference>
<dbReference type="InterPro" id="IPR017871">
    <property type="entry name" value="ABC_transporter-like_CS"/>
</dbReference>
<evidence type="ECO:0000256" key="7">
    <source>
        <dbReference type="ARBA" id="ARBA00023136"/>
    </source>
</evidence>
<dbReference type="SMART" id="SM00382">
    <property type="entry name" value="AAA"/>
    <property type="match status" value="1"/>
</dbReference>
<reference evidence="12 13" key="1">
    <citation type="submission" date="2023-02" db="EMBL/GenBank/DDBJ databases">
        <authorList>
            <person name="Maleckis M."/>
        </authorList>
    </citation>
    <scope>NUCLEOTIDE SEQUENCE [LARGE SCALE GENOMIC DNA]</scope>
    <source>
        <strain evidence="12 13">P8-A2</strain>
    </source>
</reference>
<feature type="region of interest" description="Disordered" evidence="10">
    <location>
        <begin position="309"/>
        <end position="328"/>
    </location>
</feature>
<accession>A0ABU3UKA5</accession>
<name>A0ABU3UKA5_9ACTN</name>
<dbReference type="EMBL" id="JARAKF010000001">
    <property type="protein sequence ID" value="MDU8994353.1"/>
    <property type="molecule type" value="Genomic_DNA"/>
</dbReference>
<dbReference type="RefSeq" id="WP_143655823.1">
    <property type="nucleotide sequence ID" value="NZ_CP107955.1"/>
</dbReference>
<keyword evidence="3" id="KW-1003">Cell membrane</keyword>
<evidence type="ECO:0000313" key="12">
    <source>
        <dbReference type="EMBL" id="MDU8994353.1"/>
    </source>
</evidence>
<keyword evidence="13" id="KW-1185">Reference proteome</keyword>
<dbReference type="Gene3D" id="3.40.50.300">
    <property type="entry name" value="P-loop containing nucleotide triphosphate hydrolases"/>
    <property type="match status" value="1"/>
</dbReference>
<evidence type="ECO:0000256" key="2">
    <source>
        <dbReference type="ARBA" id="ARBA00022448"/>
    </source>
</evidence>
<evidence type="ECO:0000256" key="10">
    <source>
        <dbReference type="SAM" id="MobiDB-lite"/>
    </source>
</evidence>
<keyword evidence="8" id="KW-0046">Antibiotic resistance</keyword>
<feature type="domain" description="ABC transporter" evidence="11">
    <location>
        <begin position="5"/>
        <end position="235"/>
    </location>
</feature>
<dbReference type="PANTHER" id="PTHR42711:SF19">
    <property type="entry name" value="DOXORUBICIN RESISTANCE ATP-BINDING PROTEIN DRRA"/>
    <property type="match status" value="1"/>
</dbReference>
<dbReference type="PROSITE" id="PS00211">
    <property type="entry name" value="ABC_TRANSPORTER_1"/>
    <property type="match status" value="1"/>
</dbReference>
<evidence type="ECO:0000313" key="13">
    <source>
        <dbReference type="Proteomes" id="UP001257627"/>
    </source>
</evidence>
<keyword evidence="6" id="KW-1278">Translocase</keyword>
<evidence type="ECO:0000256" key="9">
    <source>
        <dbReference type="ARBA" id="ARBA00049985"/>
    </source>
</evidence>
<keyword evidence="7" id="KW-0472">Membrane</keyword>
<dbReference type="SUPFAM" id="SSF52540">
    <property type="entry name" value="P-loop containing nucleoside triphosphate hydrolases"/>
    <property type="match status" value="1"/>
</dbReference>
<keyword evidence="2" id="KW-0813">Transport</keyword>
<evidence type="ECO:0000256" key="5">
    <source>
        <dbReference type="ARBA" id="ARBA00022840"/>
    </source>
</evidence>
<sequence>MSQGVLATGLVKRYGGTTAVAGLDLAVPEGTVLGLLGPNGAGKTTTVRMLSTLQAPDAGECTIAGVDIVRHPQKARKLLGLSGQYAAVDEFLTGYENLEMVGRLHRLGKTRARARARELLERFDLVEAGRRPARTYSGGMRRRLDLAGALVAAPPVVFLDEPTAGLDPSSRIGMWELVREMVDGGTTVVLTTQYLEEADQLASNIVVIDNGRIVAEGSPTELKRAVGEESLHVTLANREETSLVARALRGIGIGAPVVDEERHTIAVPVSGGTDALTAGVRALDAAGVRPVDIGLRRPTLDDVFLQLTGAGTGTGPSRPGRTGRRGTA</sequence>
<proteinExistence type="inferred from homology"/>
<comment type="similarity">
    <text evidence="9">Belongs to the ABC transporter superfamily. Drug exporter-1 (DrugE1) (TC 3.A.1.105) family.</text>
</comment>
<dbReference type="InterPro" id="IPR027417">
    <property type="entry name" value="P-loop_NTPase"/>
</dbReference>
<evidence type="ECO:0000256" key="4">
    <source>
        <dbReference type="ARBA" id="ARBA00022741"/>
    </source>
</evidence>
<dbReference type="Pfam" id="PF00005">
    <property type="entry name" value="ABC_tran"/>
    <property type="match status" value="1"/>
</dbReference>
<evidence type="ECO:0000256" key="8">
    <source>
        <dbReference type="ARBA" id="ARBA00023251"/>
    </source>
</evidence>
<evidence type="ECO:0000256" key="6">
    <source>
        <dbReference type="ARBA" id="ARBA00022967"/>
    </source>
</evidence>
<dbReference type="PROSITE" id="PS50893">
    <property type="entry name" value="ABC_TRANSPORTER_2"/>
    <property type="match status" value="1"/>
</dbReference>
<dbReference type="InterPro" id="IPR050763">
    <property type="entry name" value="ABC_transporter_ATP-binding"/>
</dbReference>
<dbReference type="InterPro" id="IPR003593">
    <property type="entry name" value="AAA+_ATPase"/>
</dbReference>
<evidence type="ECO:0000256" key="3">
    <source>
        <dbReference type="ARBA" id="ARBA00022475"/>
    </source>
</evidence>
<evidence type="ECO:0000259" key="11">
    <source>
        <dbReference type="PROSITE" id="PS50893"/>
    </source>
</evidence>
<dbReference type="InterPro" id="IPR005894">
    <property type="entry name" value="DrrA"/>
</dbReference>
<evidence type="ECO:0000256" key="1">
    <source>
        <dbReference type="ARBA" id="ARBA00004413"/>
    </source>
</evidence>
<dbReference type="Proteomes" id="UP001257627">
    <property type="component" value="Unassembled WGS sequence"/>
</dbReference>
<comment type="subcellular location">
    <subcellularLocation>
        <location evidence="1">Cell membrane</location>
        <topology evidence="1">Peripheral membrane protein</topology>
        <orientation evidence="1">Cytoplasmic side</orientation>
    </subcellularLocation>
</comment>
<keyword evidence="4" id="KW-0547">Nucleotide-binding</keyword>
<keyword evidence="5 12" id="KW-0067">ATP-binding</keyword>
<comment type="caution">
    <text evidence="12">The sequence shown here is derived from an EMBL/GenBank/DDBJ whole genome shotgun (WGS) entry which is preliminary data.</text>
</comment>
<gene>
    <name evidence="12" type="ORF">PU648_18845</name>
</gene>
<organism evidence="12 13">
    <name type="scientific">Streptomyces mirabilis</name>
    <dbReference type="NCBI Taxonomy" id="68239"/>
    <lineage>
        <taxon>Bacteria</taxon>
        <taxon>Bacillati</taxon>
        <taxon>Actinomycetota</taxon>
        <taxon>Actinomycetes</taxon>
        <taxon>Kitasatosporales</taxon>
        <taxon>Streptomycetaceae</taxon>
        <taxon>Streptomyces</taxon>
    </lineage>
</organism>
<protein>
    <submittedName>
        <fullName evidence="12">ATP-binding cassette domain-containing protein</fullName>
    </submittedName>
</protein>
<dbReference type="NCBIfam" id="TIGR01188">
    <property type="entry name" value="drrA"/>
    <property type="match status" value="1"/>
</dbReference>